<evidence type="ECO:0000313" key="3">
    <source>
        <dbReference type="Proteomes" id="UP000011625"/>
    </source>
</evidence>
<dbReference type="Proteomes" id="UP000011625">
    <property type="component" value="Unassembled WGS sequence"/>
</dbReference>
<dbReference type="InterPro" id="IPR027624">
    <property type="entry name" value="TOMM_cyclo_SagD"/>
</dbReference>
<evidence type="ECO:0000259" key="1">
    <source>
        <dbReference type="PROSITE" id="PS51664"/>
    </source>
</evidence>
<dbReference type="STRING" id="1227456.C450_14297"/>
<dbReference type="Pfam" id="PF02624">
    <property type="entry name" value="YcaO"/>
    <property type="match status" value="1"/>
</dbReference>
<feature type="domain" description="YcaO" evidence="1">
    <location>
        <begin position="245"/>
        <end position="581"/>
    </location>
</feature>
<dbReference type="AlphaFoldDB" id="M0N2B1"/>
<dbReference type="Gene3D" id="3.30.160.660">
    <property type="match status" value="1"/>
</dbReference>
<dbReference type="Gene3D" id="3.30.40.250">
    <property type="match status" value="1"/>
</dbReference>
<dbReference type="PROSITE" id="PS51664">
    <property type="entry name" value="YCAO"/>
    <property type="match status" value="1"/>
</dbReference>
<dbReference type="OrthoDB" id="7433at2157"/>
<dbReference type="RefSeq" id="WP_005044484.1">
    <property type="nucleotide sequence ID" value="NZ_AOME01000070.1"/>
</dbReference>
<dbReference type="EMBL" id="AOME01000070">
    <property type="protein sequence ID" value="EMA50850.1"/>
    <property type="molecule type" value="Genomic_DNA"/>
</dbReference>
<protein>
    <recommendedName>
        <fullName evidence="1">YcaO domain-containing protein</fullName>
    </recommendedName>
</protein>
<proteinExistence type="predicted"/>
<evidence type="ECO:0000313" key="2">
    <source>
        <dbReference type="EMBL" id="EMA50850.1"/>
    </source>
</evidence>
<keyword evidence="3" id="KW-1185">Reference proteome</keyword>
<dbReference type="InterPro" id="IPR003776">
    <property type="entry name" value="YcaO-like_dom"/>
</dbReference>
<dbReference type="Gene3D" id="3.40.50.720">
    <property type="entry name" value="NAD(P)-binding Rossmann-like Domain"/>
    <property type="match status" value="1"/>
</dbReference>
<dbReference type="PANTHER" id="PTHR37809:SF1">
    <property type="entry name" value="RIBOSOMAL PROTEIN S12 METHYLTHIOTRANSFERASE ACCESSORY FACTOR YCAO"/>
    <property type="match status" value="1"/>
</dbReference>
<dbReference type="NCBIfam" id="TIGR03604">
    <property type="entry name" value="TOMM_cyclo_SagD"/>
    <property type="match status" value="1"/>
</dbReference>
<comment type="caution">
    <text evidence="2">The sequence shown here is derived from an EMBL/GenBank/DDBJ whole genome shotgun (WGS) entry which is preliminary data.</text>
</comment>
<accession>M0N2B1</accession>
<reference evidence="2 3" key="1">
    <citation type="journal article" date="2014" name="PLoS Genet.">
        <title>Phylogenetically driven sequencing of extremely halophilic archaea reveals strategies for static and dynamic osmo-response.</title>
        <authorList>
            <person name="Becker E.A."/>
            <person name="Seitzer P.M."/>
            <person name="Tritt A."/>
            <person name="Larsen D."/>
            <person name="Krusor M."/>
            <person name="Yao A.I."/>
            <person name="Wu D."/>
            <person name="Madern D."/>
            <person name="Eisen J.A."/>
            <person name="Darling A.E."/>
            <person name="Facciotti M.T."/>
        </authorList>
    </citation>
    <scope>NUCLEOTIDE SEQUENCE [LARGE SCALE GENOMIC DNA]</scope>
    <source>
        <strain evidence="2 3">DSM 8989</strain>
    </source>
</reference>
<name>M0N2B1_9EURY</name>
<dbReference type="PANTHER" id="PTHR37809">
    <property type="entry name" value="RIBOSOMAL PROTEIN S12 METHYLTHIOTRANSFERASE ACCESSORY FACTOR YCAO"/>
    <property type="match status" value="1"/>
</dbReference>
<organism evidence="2 3">
    <name type="scientific">Halococcus salifodinae DSM 8989</name>
    <dbReference type="NCBI Taxonomy" id="1227456"/>
    <lineage>
        <taxon>Archaea</taxon>
        <taxon>Methanobacteriati</taxon>
        <taxon>Methanobacteriota</taxon>
        <taxon>Stenosarchaea group</taxon>
        <taxon>Halobacteria</taxon>
        <taxon>Halobacteriales</taxon>
        <taxon>Halococcaceae</taxon>
        <taxon>Halococcus</taxon>
    </lineage>
</organism>
<sequence length="581" mass="60800">MNVGIVGNGPAADAVRAALADADATVEAIEPAAIGTTDLGVVIDEVGAAVFERANDHARESETPWLAIERGGVGGRAVCEASVAGFGSETACYECLRRRVEANADDEPSEDDLGESEANESGLDATTAWLAGALAGTEVRRLCAGEPSRVLGGVIELPHAERRVLPVPNCGCASAGKDQDRALARDFEDRALDDALGRAELALDDRVGIVHEVGEAASYPAPYYLARTGDTAGFSDASAASEAAGVAGDWDRAFMKALGEALERYSAGIYRDEMFTHAAANDLDSAVSPSAFVLPESTEVTDDESIPWVQGEEVQSGASVHLPAEFVQFPPPERRHGPPITTGLGLGSSGAAALCSGLYEAIERDAAMVSWYSTFDPLGLAVDDEEFTTLAARARSEGLNVQPVLLTQDVDVPVIAVAVERGEWPHFAVGSAADLDPAAAARSALAEALQNWMELRAMGPDAAAAAEGAIGEYAETPGDAAAFFGSDAGVPAASVGPDPLPTGVDELEALTERVTDAGLDPYAARLTPPDVERLGFEAVRVLVPEAQPLFTDEPYFGERAELVPRESGFEPRLDREFHPYP</sequence>
<dbReference type="PATRIC" id="fig|1227456.3.peg.2897"/>
<dbReference type="Gene3D" id="3.30.1330.230">
    <property type="match status" value="1"/>
</dbReference>
<gene>
    <name evidence="2" type="ORF">C450_14297</name>
</gene>